<feature type="transmembrane region" description="Helical" evidence="6">
    <location>
        <begin position="180"/>
        <end position="198"/>
    </location>
</feature>
<keyword evidence="4 6" id="KW-1133">Transmembrane helix</keyword>
<feature type="transmembrane region" description="Helical" evidence="6">
    <location>
        <begin position="85"/>
        <end position="107"/>
    </location>
</feature>
<feature type="transmembrane region" description="Helical" evidence="6">
    <location>
        <begin position="332"/>
        <end position="358"/>
    </location>
</feature>
<evidence type="ECO:0000256" key="5">
    <source>
        <dbReference type="ARBA" id="ARBA00023136"/>
    </source>
</evidence>
<evidence type="ECO:0000256" key="2">
    <source>
        <dbReference type="ARBA" id="ARBA00009773"/>
    </source>
</evidence>
<protein>
    <submittedName>
        <fullName evidence="7">Predicted permease PerM family</fullName>
    </submittedName>
</protein>
<evidence type="ECO:0000256" key="1">
    <source>
        <dbReference type="ARBA" id="ARBA00004141"/>
    </source>
</evidence>
<dbReference type="EMBL" id="CP000125">
    <property type="protein sequence ID" value="ABA52143.1"/>
    <property type="molecule type" value="Genomic_DNA"/>
</dbReference>
<dbReference type="Proteomes" id="UP000002700">
    <property type="component" value="Chromosome II"/>
</dbReference>
<organism evidence="7 8">
    <name type="scientific">Burkholderia pseudomallei (strain 1710b)</name>
    <dbReference type="NCBI Taxonomy" id="320372"/>
    <lineage>
        <taxon>Bacteria</taxon>
        <taxon>Pseudomonadati</taxon>
        <taxon>Pseudomonadota</taxon>
        <taxon>Betaproteobacteria</taxon>
        <taxon>Burkholderiales</taxon>
        <taxon>Burkholderiaceae</taxon>
        <taxon>Burkholderia</taxon>
        <taxon>pseudomallei group</taxon>
    </lineage>
</organism>
<feature type="transmembrane region" description="Helical" evidence="6">
    <location>
        <begin position="261"/>
        <end position="283"/>
    </location>
</feature>
<gene>
    <name evidence="7" type="ordered locus">BURPS1710b_A0937</name>
</gene>
<evidence type="ECO:0000256" key="4">
    <source>
        <dbReference type="ARBA" id="ARBA00022989"/>
    </source>
</evidence>
<dbReference type="PANTHER" id="PTHR21716:SF4">
    <property type="entry name" value="TRANSMEMBRANE PROTEIN 245"/>
    <property type="match status" value="1"/>
</dbReference>
<evidence type="ECO:0000256" key="6">
    <source>
        <dbReference type="SAM" id="Phobius"/>
    </source>
</evidence>
<dbReference type="KEGG" id="bpm:BURPS1710b_A0937"/>
<comment type="similarity">
    <text evidence="2">Belongs to the autoinducer-2 exporter (AI-2E) (TC 2.A.86) family.</text>
</comment>
<reference evidence="7 8" key="1">
    <citation type="submission" date="2005-09" db="EMBL/GenBank/DDBJ databases">
        <authorList>
            <person name="Woods D.E."/>
            <person name="Nierman W.C."/>
        </authorList>
    </citation>
    <scope>NUCLEOTIDE SEQUENCE [LARGE SCALE GENOMIC DNA]</scope>
    <source>
        <strain evidence="7 8">1710b</strain>
    </source>
</reference>
<dbReference type="GO" id="GO:0016020">
    <property type="term" value="C:membrane"/>
    <property type="evidence" value="ECO:0007669"/>
    <property type="project" value="UniProtKB-SubCell"/>
</dbReference>
<accession>Q3JK08</accession>
<keyword evidence="5 6" id="KW-0472">Membrane</keyword>
<dbReference type="AlphaFoldDB" id="Q3JK08"/>
<name>Q3JK08_BURP1</name>
<dbReference type="PANTHER" id="PTHR21716">
    <property type="entry name" value="TRANSMEMBRANE PROTEIN"/>
    <property type="match status" value="1"/>
</dbReference>
<sequence>MRHGGPPRRGLPVRSTILPEHTMDSGNDHQKFFHLLLLVVTVGLCWILTPFFGAIFWGTILAILFQPVQRWLAARFGKRRNLAALVTLSLIILIVILPLAFVTATLVQEIAYAYQQIKTMQPNMTQYFQEFMHALPSSVHRVLHNYGLTDIAGIQKKLTDGAAAISQFVAAQALSIGQNTFQFVVSFGVMLYLVFFLLRDGGEIGRRVRRALPLDEEHKQHLLTKFTTVVRATVKGNIAVAAVQGALGGLIFWILGIEGVILWGALMAFLSLLPAIGAGLVWVPAAGYFAVTGQIWKCVILVAFCVGVIGLVDNLLRPILVGKDTKMPDWVVLISTLGGMALFGINGFVIGPLVAALFMASWDIFARTEQTDWE</sequence>
<dbReference type="EnsemblBacteria" id="ABA52143">
    <property type="protein sequence ID" value="ABA52143"/>
    <property type="gene ID" value="BURPS1710b_A0937"/>
</dbReference>
<proteinExistence type="inferred from homology"/>
<evidence type="ECO:0000313" key="8">
    <source>
        <dbReference type="Proteomes" id="UP000002700"/>
    </source>
</evidence>
<dbReference type="HOGENOM" id="CLU_041771_2_2_4"/>
<feature type="transmembrane region" description="Helical" evidence="6">
    <location>
        <begin position="32"/>
        <end position="65"/>
    </location>
</feature>
<evidence type="ECO:0000256" key="3">
    <source>
        <dbReference type="ARBA" id="ARBA00022692"/>
    </source>
</evidence>
<feature type="transmembrane region" description="Helical" evidence="6">
    <location>
        <begin position="295"/>
        <end position="312"/>
    </location>
</feature>
<keyword evidence="3 6" id="KW-0812">Transmembrane</keyword>
<comment type="subcellular location">
    <subcellularLocation>
        <location evidence="1">Membrane</location>
        <topology evidence="1">Multi-pass membrane protein</topology>
    </subcellularLocation>
</comment>
<feature type="transmembrane region" description="Helical" evidence="6">
    <location>
        <begin position="238"/>
        <end position="255"/>
    </location>
</feature>
<dbReference type="Pfam" id="PF01594">
    <property type="entry name" value="AI-2E_transport"/>
    <property type="match status" value="1"/>
</dbReference>
<dbReference type="InterPro" id="IPR002549">
    <property type="entry name" value="AI-2E-like"/>
</dbReference>
<evidence type="ECO:0000313" key="7">
    <source>
        <dbReference type="EMBL" id="ABA52143.1"/>
    </source>
</evidence>